<reference evidence="1 2" key="1">
    <citation type="submission" date="2018-06" db="EMBL/GenBank/DDBJ databases">
        <title>The draft genome sequence of Crocinitomix sp. SM1701.</title>
        <authorList>
            <person name="Zhang X."/>
        </authorList>
    </citation>
    <scope>NUCLEOTIDE SEQUENCE [LARGE SCALE GENOMIC DNA]</scope>
    <source>
        <strain evidence="1 2">SM1701</strain>
    </source>
</reference>
<dbReference type="AlphaFoldDB" id="A0A2W1MZX2"/>
<accession>A0A2W1MZX2</accession>
<keyword evidence="2" id="KW-1185">Reference proteome</keyword>
<gene>
    <name evidence="1" type="ORF">DNU06_09490</name>
</gene>
<organism evidence="1 2">
    <name type="scientific">Putridiphycobacter roseus</name>
    <dbReference type="NCBI Taxonomy" id="2219161"/>
    <lineage>
        <taxon>Bacteria</taxon>
        <taxon>Pseudomonadati</taxon>
        <taxon>Bacteroidota</taxon>
        <taxon>Flavobacteriia</taxon>
        <taxon>Flavobacteriales</taxon>
        <taxon>Crocinitomicaceae</taxon>
        <taxon>Putridiphycobacter</taxon>
    </lineage>
</organism>
<dbReference type="EMBL" id="QKSB01000005">
    <property type="protein sequence ID" value="PZE16974.1"/>
    <property type="molecule type" value="Genomic_DNA"/>
</dbReference>
<name>A0A2W1MZX2_9FLAO</name>
<dbReference type="OrthoDB" id="1163349at2"/>
<dbReference type="Proteomes" id="UP000249248">
    <property type="component" value="Unassembled WGS sequence"/>
</dbReference>
<dbReference type="RefSeq" id="WP_111063043.1">
    <property type="nucleotide sequence ID" value="NZ_JBHUCU010000032.1"/>
</dbReference>
<comment type="caution">
    <text evidence="1">The sequence shown here is derived from an EMBL/GenBank/DDBJ whole genome shotgun (WGS) entry which is preliminary data.</text>
</comment>
<evidence type="ECO:0000313" key="2">
    <source>
        <dbReference type="Proteomes" id="UP000249248"/>
    </source>
</evidence>
<proteinExistence type="predicted"/>
<protein>
    <submittedName>
        <fullName evidence="1">Uncharacterized protein</fullName>
    </submittedName>
</protein>
<sequence>MIAEQKEEFKAILLKSVTYLKNGGFEDIKADVEGLETPKSYTKQSDQSSITPDLVAFKNGRKYYFEISQKSENPEDLKTKWRFLDVFTRAKNHNFKIITTRGHYKFTDDMLGDLKLNKNAIRL</sequence>
<evidence type="ECO:0000313" key="1">
    <source>
        <dbReference type="EMBL" id="PZE16974.1"/>
    </source>
</evidence>